<evidence type="ECO:0000313" key="14">
    <source>
        <dbReference type="EMBL" id="EFL96124.1"/>
    </source>
</evidence>
<accession>E0NEW3</accession>
<sequence>MDMKNPKKKFRRQKSELPFRLNLIFFGVFALLLLLIGQLGYLQILYGSKLQAEVNRSDNMVETENVQRGMIYDSTGKVLVGNKAHQAVSYTKNMNVLPQDMYDVANKLSKYLTVEKNDLTSTDIANYLLADSKNSKAYAQKIPNRENLSSKALQEKEIAAVKKDHVELTARQKNAARIYKTISGAYQLSTVYIKETDLTSEELSQIGEHLSEMPGVKITTSWTRNYPAGDDVKSFAGTVSSSKVGLPSDEVNTLLAEGYARNDRVGQSYLEKRYEPVLKGTKSQTSVEVSSGNQVVKRVQKYAGKKGDNLVLSINSKFQEEVQKIMKEASQNAGGESTGGYAVVMNPKTGAVIALAGVDRDPSTGKITDNALGTINEPIVMGSVVKGAMVSGALMDGVITPKDNTMIDKPIKLAGTGSKSSWFNSTGSANMPVDVSTALEVSSNSYMMQLAMKEGGFKYKEGAGLAGMNPTVFNKMRGYFEQFGLGVKTGIDIPGESAGYKGPSSAADIGKALDLSFGNYDAYTTIQIAQYMSTIANGGYRIAPHVVEQIRSSRSNGKLGAVQSTTTPQVLNYIDMSKEEKKMVTDGLYKVVHGTNKYKTGGPLASISPGISAKTGTAQTTTNGKSTVTLSLASFAPSNDPQVVVALALPGLSTSSEADNMNAAKKIYEAYWKDVQSKSSLENPTKATKESAAQNLNG</sequence>
<feature type="transmembrane region" description="Helical" evidence="11">
    <location>
        <begin position="21"/>
        <end position="41"/>
    </location>
</feature>
<evidence type="ECO:0000256" key="8">
    <source>
        <dbReference type="ARBA" id="ARBA00023136"/>
    </source>
</evidence>
<evidence type="ECO:0000256" key="10">
    <source>
        <dbReference type="SAM" id="MobiDB-lite"/>
    </source>
</evidence>
<dbReference type="PANTHER" id="PTHR30627">
    <property type="entry name" value="PEPTIDOGLYCAN D,D-TRANSPEPTIDASE"/>
    <property type="match status" value="1"/>
</dbReference>
<evidence type="ECO:0000256" key="2">
    <source>
        <dbReference type="ARBA" id="ARBA00007171"/>
    </source>
</evidence>
<keyword evidence="8 11" id="KW-0472">Membrane</keyword>
<evidence type="ECO:0000256" key="7">
    <source>
        <dbReference type="ARBA" id="ARBA00022989"/>
    </source>
</evidence>
<feature type="domain" description="Penicillin-binding protein transpeptidase" evidence="12">
    <location>
        <begin position="340"/>
        <end position="667"/>
    </location>
</feature>
<evidence type="ECO:0000256" key="9">
    <source>
        <dbReference type="ARBA" id="ARBA00023316"/>
    </source>
</evidence>
<evidence type="ECO:0000259" key="13">
    <source>
        <dbReference type="Pfam" id="PF03717"/>
    </source>
</evidence>
<dbReference type="GO" id="GO:0071972">
    <property type="term" value="F:peptidoglycan L,D-transpeptidase activity"/>
    <property type="evidence" value="ECO:0007669"/>
    <property type="project" value="TreeGrafter"/>
</dbReference>
<evidence type="ECO:0000256" key="3">
    <source>
        <dbReference type="ARBA" id="ARBA00022475"/>
    </source>
</evidence>
<dbReference type="SUPFAM" id="SSF56519">
    <property type="entry name" value="Penicillin binding protein dimerisation domain"/>
    <property type="match status" value="1"/>
</dbReference>
<dbReference type="InterPro" id="IPR050515">
    <property type="entry name" value="Beta-lactam/transpept"/>
</dbReference>
<name>E0NEW3_PEDAC</name>
<keyword evidence="7 11" id="KW-1133">Transmembrane helix</keyword>
<comment type="caution">
    <text evidence="14">The sequence shown here is derived from an EMBL/GenBank/DDBJ whole genome shotgun (WGS) entry which is preliminary data.</text>
</comment>
<evidence type="ECO:0000256" key="4">
    <source>
        <dbReference type="ARBA" id="ARBA00022692"/>
    </source>
</evidence>
<dbReference type="HOGENOM" id="CLU_009289_7_0_9"/>
<gene>
    <name evidence="14" type="primary">pbp2B</name>
    <name evidence="14" type="ORF">HMPREF0623_0175</name>
</gene>
<dbReference type="GO" id="GO:0008658">
    <property type="term" value="F:penicillin binding"/>
    <property type="evidence" value="ECO:0007669"/>
    <property type="project" value="InterPro"/>
</dbReference>
<evidence type="ECO:0000256" key="11">
    <source>
        <dbReference type="SAM" id="Phobius"/>
    </source>
</evidence>
<proteinExistence type="inferred from homology"/>
<dbReference type="InterPro" id="IPR001460">
    <property type="entry name" value="PCN-bd_Tpept"/>
</dbReference>
<dbReference type="GO" id="GO:0071555">
    <property type="term" value="P:cell wall organization"/>
    <property type="evidence" value="ECO:0007669"/>
    <property type="project" value="UniProtKB-KW"/>
</dbReference>
<dbReference type="Pfam" id="PF03717">
    <property type="entry name" value="PBP_dimer"/>
    <property type="match status" value="1"/>
</dbReference>
<dbReference type="Gene3D" id="3.90.1310.10">
    <property type="entry name" value="Penicillin-binding protein 2a (Domain 2)"/>
    <property type="match status" value="1"/>
</dbReference>
<keyword evidence="9" id="KW-0961">Cell wall biogenesis/degradation</keyword>
<comment type="subcellular location">
    <subcellularLocation>
        <location evidence="1">Cell membrane</location>
        <topology evidence="1">Single-pass membrane protein</topology>
    </subcellularLocation>
</comment>
<dbReference type="InterPro" id="IPR005311">
    <property type="entry name" value="PBP_dimer"/>
</dbReference>
<evidence type="ECO:0000313" key="15">
    <source>
        <dbReference type="Proteomes" id="UP000004470"/>
    </source>
</evidence>
<organism evidence="14 15">
    <name type="scientific">Pediococcus acidilactici DSM 20284</name>
    <dbReference type="NCBI Taxonomy" id="862514"/>
    <lineage>
        <taxon>Bacteria</taxon>
        <taxon>Bacillati</taxon>
        <taxon>Bacillota</taxon>
        <taxon>Bacilli</taxon>
        <taxon>Lactobacillales</taxon>
        <taxon>Lactobacillaceae</taxon>
        <taxon>Pediococcus</taxon>
        <taxon>Pediococcus acidilactici group</taxon>
    </lineage>
</organism>
<dbReference type="PANTHER" id="PTHR30627:SF2">
    <property type="entry name" value="PEPTIDOGLYCAN D,D-TRANSPEPTIDASE MRDA"/>
    <property type="match status" value="1"/>
</dbReference>
<dbReference type="EMBL" id="AEEG01000002">
    <property type="protein sequence ID" value="EFL96124.1"/>
    <property type="molecule type" value="Genomic_DNA"/>
</dbReference>
<keyword evidence="5" id="KW-0133">Cell shape</keyword>
<keyword evidence="3" id="KW-1003">Cell membrane</keyword>
<dbReference type="GO" id="GO:0008360">
    <property type="term" value="P:regulation of cell shape"/>
    <property type="evidence" value="ECO:0007669"/>
    <property type="project" value="UniProtKB-KW"/>
</dbReference>
<dbReference type="GO" id="GO:0009252">
    <property type="term" value="P:peptidoglycan biosynthetic process"/>
    <property type="evidence" value="ECO:0007669"/>
    <property type="project" value="UniProtKB-KW"/>
</dbReference>
<dbReference type="Gene3D" id="3.40.710.10">
    <property type="entry name" value="DD-peptidase/beta-lactamase superfamily"/>
    <property type="match status" value="1"/>
</dbReference>
<dbReference type="SUPFAM" id="SSF56601">
    <property type="entry name" value="beta-lactamase/transpeptidase-like"/>
    <property type="match status" value="1"/>
</dbReference>
<dbReference type="GO" id="GO:0005886">
    <property type="term" value="C:plasma membrane"/>
    <property type="evidence" value="ECO:0007669"/>
    <property type="project" value="UniProtKB-SubCell"/>
</dbReference>
<keyword evidence="6" id="KW-0573">Peptidoglycan synthesis</keyword>
<dbReference type="Gene3D" id="1.10.10.1230">
    <property type="entry name" value="Penicillin-binding protein, N-terminal non-catalytic domain, head sub-domain"/>
    <property type="match status" value="1"/>
</dbReference>
<feature type="region of interest" description="Disordered" evidence="10">
    <location>
        <begin position="678"/>
        <end position="698"/>
    </location>
</feature>
<dbReference type="InterPro" id="IPR036138">
    <property type="entry name" value="PBP_dimer_sf"/>
</dbReference>
<keyword evidence="4 11" id="KW-0812">Transmembrane</keyword>
<keyword evidence="15" id="KW-1185">Reference proteome</keyword>
<evidence type="ECO:0000256" key="5">
    <source>
        <dbReference type="ARBA" id="ARBA00022960"/>
    </source>
</evidence>
<evidence type="ECO:0000259" key="12">
    <source>
        <dbReference type="Pfam" id="PF00905"/>
    </source>
</evidence>
<evidence type="ECO:0000256" key="6">
    <source>
        <dbReference type="ARBA" id="ARBA00022984"/>
    </source>
</evidence>
<dbReference type="InterPro" id="IPR012338">
    <property type="entry name" value="Beta-lactam/transpept-like"/>
</dbReference>
<dbReference type="Proteomes" id="UP000004470">
    <property type="component" value="Unassembled WGS sequence"/>
</dbReference>
<dbReference type="eggNOG" id="COG0768">
    <property type="taxonomic scope" value="Bacteria"/>
</dbReference>
<feature type="domain" description="Penicillin-binding protein dimerisation" evidence="13">
    <location>
        <begin position="64"/>
        <end position="299"/>
    </location>
</feature>
<reference evidence="14" key="1">
    <citation type="submission" date="2010-07" db="EMBL/GenBank/DDBJ databases">
        <authorList>
            <person name="Muzny D."/>
            <person name="Qin X."/>
            <person name="Deng J."/>
            <person name="Jiang H."/>
            <person name="Liu Y."/>
            <person name="Qu J."/>
            <person name="Song X.-Z."/>
            <person name="Zhang L."/>
            <person name="Thornton R."/>
            <person name="Coyle M."/>
            <person name="Francisco L."/>
            <person name="Jackson L."/>
            <person name="Javaid M."/>
            <person name="Korchina V."/>
            <person name="Kovar C."/>
            <person name="Mata R."/>
            <person name="Mathew T."/>
            <person name="Ngo R."/>
            <person name="Nguyen L."/>
            <person name="Nguyen N."/>
            <person name="Okwuonu G."/>
            <person name="Ongeri F."/>
            <person name="Pham C."/>
            <person name="Simmons D."/>
            <person name="Wilczek-Boney K."/>
            <person name="Hale W."/>
            <person name="Jakkamsetti A."/>
            <person name="Pham P."/>
            <person name="Ruth R."/>
            <person name="San Lucas F."/>
            <person name="Warren J."/>
            <person name="Zhang J."/>
            <person name="Zhao Z."/>
            <person name="Zhou C."/>
            <person name="Zhu D."/>
            <person name="Lee S."/>
            <person name="Bess C."/>
            <person name="Blankenburg K."/>
            <person name="Forbes L."/>
            <person name="Fu Q."/>
            <person name="Gubbala S."/>
            <person name="Hirani K."/>
            <person name="Jayaseelan J.C."/>
            <person name="Lara F."/>
            <person name="Munidasa M."/>
            <person name="Palculict T."/>
            <person name="Patil S."/>
            <person name="Pu L.-L."/>
            <person name="Saada N."/>
            <person name="Tang L."/>
            <person name="Weissenberger G."/>
            <person name="Zhu Y."/>
            <person name="Hemphill L."/>
            <person name="Shang Y."/>
            <person name="Youmans B."/>
            <person name="Ayvaz T."/>
            <person name="Ross M."/>
            <person name="Santibanez J."/>
            <person name="Aqrawi P."/>
            <person name="Gross S."/>
            <person name="Joshi V."/>
            <person name="Fowler G."/>
            <person name="Nazareth L."/>
            <person name="Reid J."/>
            <person name="Worley K."/>
            <person name="Petrosino J."/>
            <person name="Highlander S."/>
            <person name="Gibbs R."/>
        </authorList>
    </citation>
    <scope>NUCLEOTIDE SEQUENCE [LARGE SCALE GENOMIC DNA]</scope>
    <source>
        <strain evidence="14">DSM 20284</strain>
    </source>
</reference>
<protein>
    <submittedName>
        <fullName evidence="14">Penicillin-binding protein, transpeptidase domain protein</fullName>
    </submittedName>
</protein>
<dbReference type="AlphaFoldDB" id="E0NEW3"/>
<evidence type="ECO:0000256" key="1">
    <source>
        <dbReference type="ARBA" id="ARBA00004162"/>
    </source>
</evidence>
<comment type="similarity">
    <text evidence="2">Belongs to the transpeptidase family.</text>
</comment>
<dbReference type="Pfam" id="PF00905">
    <property type="entry name" value="Transpeptidase"/>
    <property type="match status" value="1"/>
</dbReference>